<reference evidence="2" key="1">
    <citation type="journal article" date="2014" name="Front. Microbiol.">
        <title>High frequency of phylogenetically diverse reductive dehalogenase-homologous genes in deep subseafloor sedimentary metagenomes.</title>
        <authorList>
            <person name="Kawai M."/>
            <person name="Futagami T."/>
            <person name="Toyoda A."/>
            <person name="Takaki Y."/>
            <person name="Nishi S."/>
            <person name="Hori S."/>
            <person name="Arai W."/>
            <person name="Tsubouchi T."/>
            <person name="Morono Y."/>
            <person name="Uchiyama I."/>
            <person name="Ito T."/>
            <person name="Fujiyama A."/>
            <person name="Inagaki F."/>
            <person name="Takami H."/>
        </authorList>
    </citation>
    <scope>NUCLEOTIDE SEQUENCE</scope>
    <source>
        <strain evidence="2">Expedition CK06-06</strain>
    </source>
</reference>
<proteinExistence type="predicted"/>
<evidence type="ECO:0000259" key="1">
    <source>
        <dbReference type="Pfam" id="PF00696"/>
    </source>
</evidence>
<organism evidence="2">
    <name type="scientific">marine sediment metagenome</name>
    <dbReference type="NCBI Taxonomy" id="412755"/>
    <lineage>
        <taxon>unclassified sequences</taxon>
        <taxon>metagenomes</taxon>
        <taxon>ecological metagenomes</taxon>
    </lineage>
</organism>
<evidence type="ECO:0000313" key="2">
    <source>
        <dbReference type="EMBL" id="GAH79617.1"/>
    </source>
</evidence>
<comment type="caution">
    <text evidence="2">The sequence shown here is derived from an EMBL/GenBank/DDBJ whole genome shotgun (WGS) entry which is preliminary data.</text>
</comment>
<protein>
    <recommendedName>
        <fullName evidence="1">Aspartate/glutamate/uridylate kinase domain-containing protein</fullName>
    </recommendedName>
</protein>
<feature type="domain" description="Aspartate/glutamate/uridylate kinase" evidence="1">
    <location>
        <begin position="4"/>
        <end position="154"/>
    </location>
</feature>
<dbReference type="InterPro" id="IPR036393">
    <property type="entry name" value="AceGlu_kinase-like_sf"/>
</dbReference>
<dbReference type="InterPro" id="IPR001048">
    <property type="entry name" value="Asp/Glu/Uridylate_kinase"/>
</dbReference>
<dbReference type="EMBL" id="BARU01044625">
    <property type="protein sequence ID" value="GAH79617.1"/>
    <property type="molecule type" value="Genomic_DNA"/>
</dbReference>
<name>X1ID60_9ZZZZ</name>
<dbReference type="SUPFAM" id="SSF53633">
    <property type="entry name" value="Carbamate kinase-like"/>
    <property type="match status" value="1"/>
</dbReference>
<dbReference type="Pfam" id="PF00696">
    <property type="entry name" value="AA_kinase"/>
    <property type="match status" value="1"/>
</dbReference>
<sequence>MKKHIIKLGGSIITDTTSKDYFNKKNTLRLAKELYPFYKGCILIHGTGQVGKPPAIKYGYVDTGVIQKNKHLIALNIKNSLRQLNQCVVQTLLSASIPCIPFDILHFYDDTKNHLNYKVIEDILIQMLKNDLVPVFYGDLLPISDGSFKVFSSDLITL</sequence>
<accession>X1ID60</accession>
<dbReference type="Gene3D" id="3.40.1160.10">
    <property type="entry name" value="Acetylglutamate kinase-like"/>
    <property type="match status" value="1"/>
</dbReference>
<dbReference type="AlphaFoldDB" id="X1ID60"/>
<gene>
    <name evidence="2" type="ORF">S03H2_67994</name>
</gene>
<feature type="non-terminal residue" evidence="2">
    <location>
        <position position="158"/>
    </location>
</feature>